<dbReference type="PROSITE" id="PS50928">
    <property type="entry name" value="ABC_TM1"/>
    <property type="match status" value="1"/>
</dbReference>
<dbReference type="PANTHER" id="PTHR43227:SF11">
    <property type="entry name" value="BLL4140 PROTEIN"/>
    <property type="match status" value="1"/>
</dbReference>
<dbReference type="OrthoDB" id="2637002at2"/>
<keyword evidence="4 7" id="KW-0812">Transmembrane</keyword>
<evidence type="ECO:0000259" key="8">
    <source>
        <dbReference type="PROSITE" id="PS50928"/>
    </source>
</evidence>
<keyword evidence="6 7" id="KW-0472">Membrane</keyword>
<evidence type="ECO:0000313" key="11">
    <source>
        <dbReference type="EMBL" id="RGM07119.1"/>
    </source>
</evidence>
<evidence type="ECO:0000256" key="5">
    <source>
        <dbReference type="ARBA" id="ARBA00022989"/>
    </source>
</evidence>
<protein>
    <submittedName>
        <fullName evidence="9">Binding-protein-dependent transport system inner membrane protein</fullName>
    </submittedName>
    <submittedName>
        <fullName evidence="10">Sugar ABC transporter permease</fullName>
    </submittedName>
</protein>
<comment type="subcellular location">
    <subcellularLocation>
        <location evidence="1 7">Cell membrane</location>
        <topology evidence="1 7">Multi-pass membrane protein</topology>
    </subcellularLocation>
</comment>
<evidence type="ECO:0000256" key="7">
    <source>
        <dbReference type="RuleBase" id="RU363032"/>
    </source>
</evidence>
<dbReference type="PANTHER" id="PTHR43227">
    <property type="entry name" value="BLL4140 PROTEIN"/>
    <property type="match status" value="1"/>
</dbReference>
<keyword evidence="2 7" id="KW-0813">Transport</keyword>
<evidence type="ECO:0000256" key="3">
    <source>
        <dbReference type="ARBA" id="ARBA00022475"/>
    </source>
</evidence>
<dbReference type="RefSeq" id="WP_002600886.1">
    <property type="nucleotide sequence ID" value="NZ_CABIXC010000007.1"/>
</dbReference>
<name>A0A174FDQ8_9FIRM</name>
<dbReference type="InterPro" id="IPR000515">
    <property type="entry name" value="MetI-like"/>
</dbReference>
<keyword evidence="3" id="KW-1003">Cell membrane</keyword>
<comment type="similarity">
    <text evidence="7">Belongs to the binding-protein-dependent transport system permease family.</text>
</comment>
<dbReference type="Gene3D" id="1.10.3720.10">
    <property type="entry name" value="MetI-like"/>
    <property type="match status" value="1"/>
</dbReference>
<accession>A0A174FDQ8</accession>
<feature type="transmembrane region" description="Helical" evidence="7">
    <location>
        <begin position="292"/>
        <end position="312"/>
    </location>
</feature>
<dbReference type="GO" id="GO:0055085">
    <property type="term" value="P:transmembrane transport"/>
    <property type="evidence" value="ECO:0007669"/>
    <property type="project" value="InterPro"/>
</dbReference>
<evidence type="ECO:0000256" key="1">
    <source>
        <dbReference type="ARBA" id="ARBA00004651"/>
    </source>
</evidence>
<dbReference type="Proteomes" id="UP000261023">
    <property type="component" value="Unassembled WGS sequence"/>
</dbReference>
<reference evidence="9 12" key="1">
    <citation type="submission" date="2015-09" db="EMBL/GenBank/DDBJ databases">
        <authorList>
            <consortium name="Pathogen Informatics"/>
        </authorList>
    </citation>
    <scope>NUCLEOTIDE SEQUENCE [LARGE SCALE GENOMIC DNA]</scope>
    <source>
        <strain evidence="9 12">2789STDY5608850</strain>
    </source>
</reference>
<evidence type="ECO:0000313" key="9">
    <source>
        <dbReference type="EMBL" id="CUO48283.1"/>
    </source>
</evidence>
<evidence type="ECO:0000256" key="4">
    <source>
        <dbReference type="ARBA" id="ARBA00022692"/>
    </source>
</evidence>
<feature type="transmembrane region" description="Helical" evidence="7">
    <location>
        <begin position="97"/>
        <end position="118"/>
    </location>
</feature>
<evidence type="ECO:0000313" key="13">
    <source>
        <dbReference type="Proteomes" id="UP000261023"/>
    </source>
</evidence>
<dbReference type="SUPFAM" id="SSF161098">
    <property type="entry name" value="MetI-like"/>
    <property type="match status" value="1"/>
</dbReference>
<dbReference type="CDD" id="cd06261">
    <property type="entry name" value="TM_PBP2"/>
    <property type="match status" value="1"/>
</dbReference>
<evidence type="ECO:0000313" key="10">
    <source>
        <dbReference type="EMBL" id="RGD72112.1"/>
    </source>
</evidence>
<sequence>MAGKKKGGAALPPRRKKGSLSQRFVKDIRRNWILYLLLLPGLLSLILFKIGPVGGMVIAFEKFSAFQGILGSKWVGLDNFKRIFTDPYIPKVFMNTIILAVLTIVVVFPIPIIFSLFLNEIRQKWVRSTVQSLSFLPYFISAAVMVSILYTILSPSSGIVNNIIRSLGGSSVNFMAKPGWFRPLYVILEIWQTFGYSAIIYIAAMMNIDPSLYEAAEVDGANRWDKMLRITLPCISTSIIVMLIISVGNIFTVNLDRILLMYNSSVYDTADVIQTYVYRIAFESKGFPDYSYGTAVNILKSVIAFVMVSFVNKMADRFAETRLF</sequence>
<evidence type="ECO:0000313" key="14">
    <source>
        <dbReference type="Proteomes" id="UP000261257"/>
    </source>
</evidence>
<feature type="transmembrane region" description="Helical" evidence="7">
    <location>
        <begin position="230"/>
        <end position="251"/>
    </location>
</feature>
<dbReference type="EMBL" id="QTJW01000002">
    <property type="protein sequence ID" value="RGD72112.1"/>
    <property type="molecule type" value="Genomic_DNA"/>
</dbReference>
<dbReference type="GO" id="GO:0005886">
    <property type="term" value="C:plasma membrane"/>
    <property type="evidence" value="ECO:0007669"/>
    <property type="project" value="UniProtKB-SubCell"/>
</dbReference>
<organism evidence="9 12">
    <name type="scientific">Hungatella hathewayi</name>
    <dbReference type="NCBI Taxonomy" id="154046"/>
    <lineage>
        <taxon>Bacteria</taxon>
        <taxon>Bacillati</taxon>
        <taxon>Bacillota</taxon>
        <taxon>Clostridia</taxon>
        <taxon>Lachnospirales</taxon>
        <taxon>Lachnospiraceae</taxon>
        <taxon>Hungatella</taxon>
    </lineage>
</organism>
<feature type="transmembrane region" description="Helical" evidence="7">
    <location>
        <begin position="130"/>
        <end position="153"/>
    </location>
</feature>
<reference evidence="13 14" key="2">
    <citation type="submission" date="2018-08" db="EMBL/GenBank/DDBJ databases">
        <title>A genome reference for cultivated species of the human gut microbiota.</title>
        <authorList>
            <person name="Zou Y."/>
            <person name="Xue W."/>
            <person name="Luo G."/>
        </authorList>
    </citation>
    <scope>NUCLEOTIDE SEQUENCE [LARGE SCALE GENOMIC DNA]</scope>
    <source>
        <strain evidence="10 13">AF19-13AC</strain>
        <strain evidence="11 14">TF05-11AC</strain>
    </source>
</reference>
<dbReference type="InterPro" id="IPR035906">
    <property type="entry name" value="MetI-like_sf"/>
</dbReference>
<dbReference type="Pfam" id="PF00528">
    <property type="entry name" value="BPD_transp_1"/>
    <property type="match status" value="1"/>
</dbReference>
<evidence type="ECO:0000313" key="12">
    <source>
        <dbReference type="Proteomes" id="UP000095651"/>
    </source>
</evidence>
<gene>
    <name evidence="9" type="primary">ycjO_17</name>
    <name evidence="10" type="ORF">DWX31_03505</name>
    <name evidence="11" type="ORF">DXC39_08640</name>
    <name evidence="9" type="ORF">ERS852407_02950</name>
</gene>
<dbReference type="AlphaFoldDB" id="A0A174FDQ8"/>
<dbReference type="InterPro" id="IPR050809">
    <property type="entry name" value="UgpAE/MalFG_permease"/>
</dbReference>
<evidence type="ECO:0000256" key="6">
    <source>
        <dbReference type="ARBA" id="ARBA00023136"/>
    </source>
</evidence>
<dbReference type="EMBL" id="CYZE01000007">
    <property type="protein sequence ID" value="CUO48283.1"/>
    <property type="molecule type" value="Genomic_DNA"/>
</dbReference>
<evidence type="ECO:0000256" key="2">
    <source>
        <dbReference type="ARBA" id="ARBA00022448"/>
    </source>
</evidence>
<dbReference type="Proteomes" id="UP000261257">
    <property type="component" value="Unassembled WGS sequence"/>
</dbReference>
<dbReference type="EMBL" id="QSSQ01000004">
    <property type="protein sequence ID" value="RGM07119.1"/>
    <property type="molecule type" value="Genomic_DNA"/>
</dbReference>
<feature type="transmembrane region" description="Helical" evidence="7">
    <location>
        <begin position="184"/>
        <end position="204"/>
    </location>
</feature>
<feature type="domain" description="ABC transmembrane type-1" evidence="8">
    <location>
        <begin position="93"/>
        <end position="311"/>
    </location>
</feature>
<feature type="transmembrane region" description="Helical" evidence="7">
    <location>
        <begin position="32"/>
        <end position="51"/>
    </location>
</feature>
<dbReference type="Proteomes" id="UP000095651">
    <property type="component" value="Unassembled WGS sequence"/>
</dbReference>
<proteinExistence type="inferred from homology"/>
<keyword evidence="5 7" id="KW-1133">Transmembrane helix</keyword>